<feature type="compositionally biased region" description="Polar residues" evidence="1">
    <location>
        <begin position="136"/>
        <end position="146"/>
    </location>
</feature>
<keyword evidence="2" id="KW-1133">Transmembrane helix</keyword>
<accession>A0A857MUL3</accession>
<dbReference type="AlphaFoldDB" id="A0A857MUL3"/>
<dbReference type="RefSeq" id="WP_260762910.1">
    <property type="nucleotide sequence ID" value="NZ_CP045921.1"/>
</dbReference>
<reference evidence="3" key="1">
    <citation type="journal article" date="2021" name="Nat. Microbiol.">
        <title>Cocultivation of an ultrasmall environmental parasitic bacterium with lytic ability against bacteria associated with wastewater foams.</title>
        <authorList>
            <person name="Batinovic S."/>
            <person name="Rose J.J.A."/>
            <person name="Ratcliffe J."/>
            <person name="Seviour R.J."/>
            <person name="Petrovski S."/>
        </authorList>
    </citation>
    <scope>NUCLEOTIDE SEQUENCE</scope>
    <source>
        <strain evidence="3">JR1</strain>
    </source>
</reference>
<feature type="region of interest" description="Disordered" evidence="1">
    <location>
        <begin position="274"/>
        <end position="316"/>
    </location>
</feature>
<feature type="region of interest" description="Disordered" evidence="1">
    <location>
        <begin position="332"/>
        <end position="379"/>
    </location>
</feature>
<dbReference type="KEGG" id="mama:GII36_04490"/>
<protein>
    <submittedName>
        <fullName evidence="3">Uncharacterized protein</fullName>
    </submittedName>
</protein>
<name>A0A857MUL3_9BACT</name>
<evidence type="ECO:0000313" key="4">
    <source>
        <dbReference type="Proteomes" id="UP001059824"/>
    </source>
</evidence>
<evidence type="ECO:0000313" key="3">
    <source>
        <dbReference type="EMBL" id="QHN43087.1"/>
    </source>
</evidence>
<feature type="compositionally biased region" description="Basic and acidic residues" evidence="1">
    <location>
        <begin position="362"/>
        <end position="371"/>
    </location>
</feature>
<evidence type="ECO:0000256" key="2">
    <source>
        <dbReference type="SAM" id="Phobius"/>
    </source>
</evidence>
<feature type="compositionally biased region" description="Low complexity" evidence="1">
    <location>
        <begin position="287"/>
        <end position="305"/>
    </location>
</feature>
<sequence length="429" mass="43793">MKDLDFDELDRAVASALSSDTPADAGTTPTAEPLTPVDVVSSPVSEPQTTESSPSISAHAVHSRIMPSVANASRSTLQRKSVMPADDNTVTPTLAPEVSVAATAEPVVATPVAPSPPATRRIPHREGRFMDVVRPGQSTGTSTSRPSAVATPASASDDTSVEVAPEQTPDTLNVEASPETNTSLEAAINELFVSEGHDPVVGNAPAGETGLETAPEAEATALDSVPEEAPSVGDAPTGDDSVEAIAAELGAAPVETSAPAVSPFLSDAKVEKRPLGGLSDVAESEVSEPVSTTTSSVEQPAEEPVAPAPEPENTPIPEELASDLLAIESGAPASESKNNEAGGDKAMATNKVPAGPASIARQYKEQPRTASEDDESGAIFDPQTYQQPIEHPAKKSSGWGWIIAIIIIILLAVGGAVAAWFGGLLPVAL</sequence>
<organism evidence="3 4">
    <name type="scientific">Candidatus Mycosynbacter amalyticus</name>
    <dbReference type="NCBI Taxonomy" id="2665156"/>
    <lineage>
        <taxon>Bacteria</taxon>
        <taxon>Candidatus Saccharimonadota</taxon>
        <taxon>Candidatus Saccharimonadota incertae sedis</taxon>
        <taxon>Candidatus Mycosynbacter</taxon>
    </lineage>
</organism>
<evidence type="ECO:0000256" key="1">
    <source>
        <dbReference type="SAM" id="MobiDB-lite"/>
    </source>
</evidence>
<dbReference type="Proteomes" id="UP001059824">
    <property type="component" value="Chromosome"/>
</dbReference>
<feature type="region of interest" description="Disordered" evidence="1">
    <location>
        <begin position="132"/>
        <end position="179"/>
    </location>
</feature>
<proteinExistence type="predicted"/>
<keyword evidence="2" id="KW-0812">Transmembrane</keyword>
<feature type="region of interest" description="Disordered" evidence="1">
    <location>
        <begin position="219"/>
        <end position="239"/>
    </location>
</feature>
<gene>
    <name evidence="3" type="ORF">GII36_04490</name>
</gene>
<feature type="region of interest" description="Disordered" evidence="1">
    <location>
        <begin position="15"/>
        <end position="61"/>
    </location>
</feature>
<keyword evidence="4" id="KW-1185">Reference proteome</keyword>
<dbReference type="EMBL" id="CP045921">
    <property type="protein sequence ID" value="QHN43087.1"/>
    <property type="molecule type" value="Genomic_DNA"/>
</dbReference>
<keyword evidence="2" id="KW-0472">Membrane</keyword>
<feature type="compositionally biased region" description="Low complexity" evidence="1">
    <location>
        <begin position="20"/>
        <end position="47"/>
    </location>
</feature>
<feature type="transmembrane region" description="Helical" evidence="2">
    <location>
        <begin position="399"/>
        <end position="425"/>
    </location>
</feature>